<protein>
    <submittedName>
        <fullName evidence="3">Uncharacterized protein</fullName>
    </submittedName>
</protein>
<evidence type="ECO:0000313" key="3">
    <source>
        <dbReference type="WBParaSite" id="Gr19_v10_g4923.t1"/>
    </source>
</evidence>
<evidence type="ECO:0000256" key="1">
    <source>
        <dbReference type="SAM" id="MobiDB-lite"/>
    </source>
</evidence>
<dbReference type="GO" id="GO:0015616">
    <property type="term" value="F:DNA translocase activity"/>
    <property type="evidence" value="ECO:0007669"/>
    <property type="project" value="TreeGrafter"/>
</dbReference>
<keyword evidence="2" id="KW-1185">Reference proteome</keyword>
<organism evidence="2 3">
    <name type="scientific">Globodera rostochiensis</name>
    <name type="common">Golden nematode worm</name>
    <name type="synonym">Heterodera rostochiensis</name>
    <dbReference type="NCBI Taxonomy" id="31243"/>
    <lineage>
        <taxon>Eukaryota</taxon>
        <taxon>Metazoa</taxon>
        <taxon>Ecdysozoa</taxon>
        <taxon>Nematoda</taxon>
        <taxon>Chromadorea</taxon>
        <taxon>Rhabditida</taxon>
        <taxon>Tylenchina</taxon>
        <taxon>Tylenchomorpha</taxon>
        <taxon>Tylenchoidea</taxon>
        <taxon>Heteroderidae</taxon>
        <taxon>Heteroderinae</taxon>
        <taxon>Globodera</taxon>
    </lineage>
</organism>
<dbReference type="SUPFAM" id="SSF52540">
    <property type="entry name" value="P-loop containing nucleoside triphosphate hydrolases"/>
    <property type="match status" value="1"/>
</dbReference>
<dbReference type="AlphaFoldDB" id="A0A914HYC3"/>
<evidence type="ECO:0000313" key="2">
    <source>
        <dbReference type="Proteomes" id="UP000887572"/>
    </source>
</evidence>
<dbReference type="InterPro" id="IPR050496">
    <property type="entry name" value="SNF2_RAD54_helicase_repair"/>
</dbReference>
<feature type="compositionally biased region" description="Polar residues" evidence="1">
    <location>
        <begin position="66"/>
        <end position="89"/>
    </location>
</feature>
<proteinExistence type="predicted"/>
<reference evidence="3" key="1">
    <citation type="submission" date="2022-11" db="UniProtKB">
        <authorList>
            <consortium name="WormBaseParasite"/>
        </authorList>
    </citation>
    <scope>IDENTIFICATION</scope>
</reference>
<dbReference type="Gene3D" id="1.20.120.850">
    <property type="entry name" value="SWI2/SNF2 ATPases, N-terminal domain"/>
    <property type="match status" value="1"/>
</dbReference>
<dbReference type="InterPro" id="IPR027417">
    <property type="entry name" value="P-loop_NTPase"/>
</dbReference>
<dbReference type="Gene3D" id="3.40.50.300">
    <property type="entry name" value="P-loop containing nucleotide triphosphate hydrolases"/>
    <property type="match status" value="1"/>
</dbReference>
<feature type="compositionally biased region" description="Polar residues" evidence="1">
    <location>
        <begin position="33"/>
        <end position="43"/>
    </location>
</feature>
<dbReference type="Proteomes" id="UP000887572">
    <property type="component" value="Unplaced"/>
</dbReference>
<feature type="region of interest" description="Disordered" evidence="1">
    <location>
        <begin position="1"/>
        <end position="89"/>
    </location>
</feature>
<dbReference type="WBParaSite" id="Gr19_v10_g4923.t1">
    <property type="protein sequence ID" value="Gr19_v10_g4923.t1"/>
    <property type="gene ID" value="Gr19_v10_g4923"/>
</dbReference>
<dbReference type="PANTHER" id="PTHR45629">
    <property type="entry name" value="SNF2/RAD54 FAMILY MEMBER"/>
    <property type="match status" value="1"/>
</dbReference>
<feature type="region of interest" description="Disordered" evidence="1">
    <location>
        <begin position="318"/>
        <end position="338"/>
    </location>
</feature>
<dbReference type="GO" id="GO:0007131">
    <property type="term" value="P:reciprocal meiotic recombination"/>
    <property type="evidence" value="ECO:0007669"/>
    <property type="project" value="TreeGrafter"/>
</dbReference>
<dbReference type="GO" id="GO:0000724">
    <property type="term" value="P:double-strand break repair via homologous recombination"/>
    <property type="evidence" value="ECO:0007669"/>
    <property type="project" value="TreeGrafter"/>
</dbReference>
<dbReference type="PANTHER" id="PTHR45629:SF7">
    <property type="entry name" value="DNA EXCISION REPAIR PROTEIN ERCC-6-RELATED"/>
    <property type="match status" value="1"/>
</dbReference>
<feature type="compositionally biased region" description="Polar residues" evidence="1">
    <location>
        <begin position="321"/>
        <end position="338"/>
    </location>
</feature>
<dbReference type="GO" id="GO:0005634">
    <property type="term" value="C:nucleus"/>
    <property type="evidence" value="ECO:0007669"/>
    <property type="project" value="TreeGrafter"/>
</dbReference>
<name>A0A914HYC3_GLORO</name>
<sequence length="338" mass="38701">MTKKRLPLSETRPPKRKEMQPLQSAFGAPKQFVTFSVNGSTSPARKKTQFQPPIRESHRRMPNPNFPSTTDGQFETQTAENSGGSANSSQQRAAVVENVFCAPSKLQKQLHNSVQFLMTMRESEQHKLLRLLCNHPILLYQRVLELSGDLQHQATKRAKKEFINFSGVMCHFPTRYELSECRIQDSGKLIKLFEMVTKRPTDRLIIASNYVKTLDMLDALFGLLREHFTVFRINPNTPVTVLPQLERQTLEGSEGQHKIILLSSKMERLSAELFHSSRLVFYDFDPLNDVRTFSKWHADGMLQSVQRLVTLETFEADEFSSNDGSDSRPNSQPFDLLL</sequence>
<accession>A0A914HYC3</accession>